<organism evidence="1">
    <name type="scientific">Arundo donax</name>
    <name type="common">Giant reed</name>
    <name type="synonym">Donax arundinaceus</name>
    <dbReference type="NCBI Taxonomy" id="35708"/>
    <lineage>
        <taxon>Eukaryota</taxon>
        <taxon>Viridiplantae</taxon>
        <taxon>Streptophyta</taxon>
        <taxon>Embryophyta</taxon>
        <taxon>Tracheophyta</taxon>
        <taxon>Spermatophyta</taxon>
        <taxon>Magnoliopsida</taxon>
        <taxon>Liliopsida</taxon>
        <taxon>Poales</taxon>
        <taxon>Poaceae</taxon>
        <taxon>PACMAD clade</taxon>
        <taxon>Arundinoideae</taxon>
        <taxon>Arundineae</taxon>
        <taxon>Arundo</taxon>
    </lineage>
</organism>
<reference evidence="1" key="1">
    <citation type="submission" date="2014-09" db="EMBL/GenBank/DDBJ databases">
        <authorList>
            <person name="Magalhaes I.L.F."/>
            <person name="Oliveira U."/>
            <person name="Santos F.R."/>
            <person name="Vidigal T.H.D.A."/>
            <person name="Brescovit A.D."/>
            <person name="Santos A.J."/>
        </authorList>
    </citation>
    <scope>NUCLEOTIDE SEQUENCE</scope>
    <source>
        <tissue evidence="1">Shoot tissue taken approximately 20 cm above the soil surface</tissue>
    </source>
</reference>
<name>A0A0A9DD18_ARUDO</name>
<protein>
    <submittedName>
        <fullName evidence="1">Uncharacterized protein</fullName>
    </submittedName>
</protein>
<sequence>MITCQWFFTALSVRPGKSLAMTAHRLPWTRCEARSSSSSSSEKGFRLILGSS</sequence>
<proteinExistence type="predicted"/>
<dbReference type="AlphaFoldDB" id="A0A0A9DD18"/>
<accession>A0A0A9DD18</accession>
<evidence type="ECO:0000313" key="1">
    <source>
        <dbReference type="EMBL" id="JAD81607.1"/>
    </source>
</evidence>
<reference evidence="1" key="2">
    <citation type="journal article" date="2015" name="Data Brief">
        <title>Shoot transcriptome of the giant reed, Arundo donax.</title>
        <authorList>
            <person name="Barrero R.A."/>
            <person name="Guerrero F.D."/>
            <person name="Moolhuijzen P."/>
            <person name="Goolsby J.A."/>
            <person name="Tidwell J."/>
            <person name="Bellgard S.E."/>
            <person name="Bellgard M.I."/>
        </authorList>
    </citation>
    <scope>NUCLEOTIDE SEQUENCE</scope>
    <source>
        <tissue evidence="1">Shoot tissue taken approximately 20 cm above the soil surface</tissue>
    </source>
</reference>
<dbReference type="EMBL" id="GBRH01216288">
    <property type="protein sequence ID" value="JAD81607.1"/>
    <property type="molecule type" value="Transcribed_RNA"/>
</dbReference>